<sequence>MMPVFVVGCMIGAGIGLTVGGIMYARILYSFVERGEADYILHRL</sequence>
<dbReference type="Proteomes" id="UP001304769">
    <property type="component" value="Unassembled WGS sequence"/>
</dbReference>
<comment type="caution">
    <text evidence="1">The sequence shown here is derived from an EMBL/GenBank/DDBJ whole genome shotgun (WGS) entry which is preliminary data.</text>
</comment>
<reference evidence="1 2" key="1">
    <citation type="submission" date="2023-12" db="EMBL/GenBank/DDBJ databases">
        <title>Sinomonas terricola sp. nov, isolated from litchi orchard soil in Guangdong, PR China.</title>
        <authorList>
            <person name="Jiaxin W."/>
            <person name="Yang Z."/>
            <person name="Honghui Z."/>
        </authorList>
    </citation>
    <scope>NUCLEOTIDE SEQUENCE [LARGE SCALE GENOMIC DNA]</scope>
    <source>
        <strain evidence="1 2">JGH33</strain>
    </source>
</reference>
<evidence type="ECO:0000313" key="1">
    <source>
        <dbReference type="EMBL" id="MEA5453316.1"/>
    </source>
</evidence>
<evidence type="ECO:0000313" key="2">
    <source>
        <dbReference type="Proteomes" id="UP001304769"/>
    </source>
</evidence>
<organism evidence="1 2">
    <name type="scientific">Sinomonas terricola</name>
    <dbReference type="NCBI Taxonomy" id="3110330"/>
    <lineage>
        <taxon>Bacteria</taxon>
        <taxon>Bacillati</taxon>
        <taxon>Actinomycetota</taxon>
        <taxon>Actinomycetes</taxon>
        <taxon>Micrococcales</taxon>
        <taxon>Micrococcaceae</taxon>
        <taxon>Sinomonas</taxon>
    </lineage>
</organism>
<proteinExistence type="predicted"/>
<dbReference type="RefSeq" id="WP_323277088.1">
    <property type="nucleotide sequence ID" value="NZ_JAYGGQ010000001.1"/>
</dbReference>
<protein>
    <submittedName>
        <fullName evidence="1">Uncharacterized protein</fullName>
    </submittedName>
</protein>
<name>A0ABU5T0X9_9MICC</name>
<accession>A0ABU5T0X9</accession>
<keyword evidence="2" id="KW-1185">Reference proteome</keyword>
<dbReference type="EMBL" id="JAYGGQ010000001">
    <property type="protein sequence ID" value="MEA5453316.1"/>
    <property type="molecule type" value="Genomic_DNA"/>
</dbReference>
<gene>
    <name evidence="1" type="ORF">SPF06_01140</name>
</gene>